<keyword evidence="5" id="KW-0677">Repeat</keyword>
<reference evidence="16" key="2">
    <citation type="submission" date="2007-04" db="EMBL/GenBank/DDBJ databases">
        <title>The genome of the human body louse.</title>
        <authorList>
            <consortium name="The Human Body Louse Genome Consortium"/>
            <person name="Kirkness E."/>
            <person name="Walenz B."/>
            <person name="Hass B."/>
            <person name="Bruggner R."/>
            <person name="Strausberg R."/>
        </authorList>
    </citation>
    <scope>NUCLEOTIDE SEQUENCE</scope>
    <source>
        <strain evidence="16">USDA</strain>
    </source>
</reference>
<dbReference type="EMBL" id="DS235137">
    <property type="protein sequence ID" value="EEB12431.1"/>
    <property type="molecule type" value="Genomic_DNA"/>
</dbReference>
<dbReference type="GeneID" id="8240084"/>
<dbReference type="Gene3D" id="2.60.200.40">
    <property type="match status" value="1"/>
</dbReference>
<dbReference type="EC" id="2.7.1.107" evidence="13"/>
<dbReference type="SMART" id="SM00046">
    <property type="entry name" value="DAGKc"/>
    <property type="match status" value="1"/>
</dbReference>
<dbReference type="InterPro" id="IPR002110">
    <property type="entry name" value="Ankyrin_rpt"/>
</dbReference>
<dbReference type="InterPro" id="IPR002219">
    <property type="entry name" value="PKC_DAG/PE"/>
</dbReference>
<dbReference type="SUPFAM" id="SSF48403">
    <property type="entry name" value="Ankyrin repeat"/>
    <property type="match status" value="1"/>
</dbReference>
<organism>
    <name type="scientific">Pediculus humanus subsp. corporis</name>
    <name type="common">Body louse</name>
    <dbReference type="NCBI Taxonomy" id="121224"/>
    <lineage>
        <taxon>Eukaryota</taxon>
        <taxon>Metazoa</taxon>
        <taxon>Ecdysozoa</taxon>
        <taxon>Arthropoda</taxon>
        <taxon>Hexapoda</taxon>
        <taxon>Insecta</taxon>
        <taxon>Pterygota</taxon>
        <taxon>Neoptera</taxon>
        <taxon>Paraneoptera</taxon>
        <taxon>Psocodea</taxon>
        <taxon>Troctomorpha</taxon>
        <taxon>Phthiraptera</taxon>
        <taxon>Anoplura</taxon>
        <taxon>Pediculidae</taxon>
        <taxon>Pediculus</taxon>
    </lineage>
</organism>
<dbReference type="InterPro" id="IPR037607">
    <property type="entry name" value="DGK"/>
</dbReference>
<protein>
    <recommendedName>
        <fullName evidence="13">Diacylglycerol kinase</fullName>
        <shortName evidence="13">DAG kinase</shortName>
        <ecNumber evidence="13">2.7.1.107</ecNumber>
    </recommendedName>
</protein>
<evidence type="ECO:0000256" key="12">
    <source>
        <dbReference type="PROSITE-ProRule" id="PRU00023"/>
    </source>
</evidence>
<sequence>MKKIVNISAYIKPLEIRKLALGNESTEERTIRTTPNWSETAINGDHLWSATSASGDFCYVGENDCTKHGPRMKCSACKIIAHTFCIPILVDRMKFHCKPTFRDVGVRQYREQTSIHHHWVHRRSQKGKCKQCGKSFQSKLSFSTKEIVALSCSWCKSAYHNKESCFNVQKIGEECSLGNHQQIIVPPSWIVKLPRKGSFKSSLRKSPKKKQTIKKRSKEKIEKECRTFVIKPIPSASVKPVIVFINPKSGGNQGVKLMQKFQWILNPRQVFDLTQGGPRIGLEMFKKVLNLRILACGGDGTVGWVLSILDQIKFHTPPAVGVLPLGTGNDLARALGWGGGYTDEPIGKILSNVAESEVILLDRWELKVEKNIEAESSDGDGKENLPLNVVNNYFSLGVDAHIALEFHEAREAHPERFNSRLRNKMFYGQMGGKDLLKRKWKDLSEFVKLECDGKDITPKLKEHKVHAIVFLNIPSYGGGTRPWNRAGGSVDPSTDDGLIEVIGLTTYQLPLLQAGGHGTNITQCKEAKIITTKTIPMQVDGEACRLSPSVIYLSLLNKAPMLVKRKSRQNPFPPATLEKLKVSVQKIGMSDYEQHHYDKDLLAQAASEIGALEVSPGTDLEIVRNLINQMVEETSTAKISPDWCFIDSCTAERFFRVDRAQEHLHYVADIASDILFILDPEKNTSASDEDLQTSNTASPGSITGADLSDEEWNSKPTRGGSGGGCYDVQKTKTRVPFISTFMDGKKCFGEKTKDEIICRSKSAEGISSRSKYDEMKNRLVLKSKITKSPSAGNAISGKKNLMIINYKKKNFLFLINRGRTALHVAAAHKNRSICCMLVSGGAFVTQKDNDGKTPRQLALEINDTELASYLERQEKFQLVFDETETAV</sequence>
<proteinExistence type="inferred from homology"/>
<evidence type="ECO:0000256" key="6">
    <source>
        <dbReference type="ARBA" id="ARBA00022741"/>
    </source>
</evidence>
<dbReference type="GO" id="GO:0008270">
    <property type="term" value="F:zinc ion binding"/>
    <property type="evidence" value="ECO:0007669"/>
    <property type="project" value="UniProtKB-KW"/>
</dbReference>
<dbReference type="eggNOG" id="KOG0782">
    <property type="taxonomic scope" value="Eukaryota"/>
</dbReference>
<dbReference type="FunFam" id="2.60.200.40:FF:000012">
    <property type="entry name" value="Diacylglycerol kinase"/>
    <property type="match status" value="1"/>
</dbReference>
<evidence type="ECO:0000256" key="1">
    <source>
        <dbReference type="ARBA" id="ARBA00001383"/>
    </source>
</evidence>
<keyword evidence="3 13" id="KW-0808">Transferase</keyword>
<dbReference type="FunFam" id="3.40.50.10330:FF:000020">
    <property type="entry name" value="Diacylglycerol kinase"/>
    <property type="match status" value="1"/>
</dbReference>
<evidence type="ECO:0000256" key="4">
    <source>
        <dbReference type="ARBA" id="ARBA00022723"/>
    </source>
</evidence>
<dbReference type="InterPro" id="IPR000756">
    <property type="entry name" value="Diacylglycerol_kin_accessory"/>
</dbReference>
<keyword evidence="6 13" id="KW-0547">Nucleotide-binding</keyword>
<evidence type="ECO:0000256" key="14">
    <source>
        <dbReference type="SAM" id="MobiDB-lite"/>
    </source>
</evidence>
<evidence type="ECO:0000256" key="10">
    <source>
        <dbReference type="ARBA" id="ARBA00022840"/>
    </source>
</evidence>
<dbReference type="PROSITE" id="PS50088">
    <property type="entry name" value="ANK_REPEAT"/>
    <property type="match status" value="1"/>
</dbReference>
<evidence type="ECO:0000256" key="11">
    <source>
        <dbReference type="ARBA" id="ARBA00023043"/>
    </source>
</evidence>
<dbReference type="InParanoid" id="E0VGC5"/>
<dbReference type="GO" id="GO:0004143">
    <property type="term" value="F:ATP-dependent diacylglycerol kinase activity"/>
    <property type="evidence" value="ECO:0007669"/>
    <property type="project" value="UniProtKB-EC"/>
</dbReference>
<feature type="repeat" description="ANK" evidence="12">
    <location>
        <begin position="817"/>
        <end position="849"/>
    </location>
</feature>
<dbReference type="KEGG" id="phu:Phum_PHUM178430"/>
<dbReference type="Pfam" id="PF00130">
    <property type="entry name" value="C1_1"/>
    <property type="match status" value="1"/>
</dbReference>
<reference evidence="16" key="1">
    <citation type="submission" date="2007-04" db="EMBL/GenBank/DDBJ databases">
        <title>Annotation of Pediculus humanus corporis strain USDA.</title>
        <authorList>
            <person name="Kirkness E."/>
            <person name="Hannick L."/>
            <person name="Hass B."/>
            <person name="Bruggner R."/>
            <person name="Lawson D."/>
            <person name="Bidwell S."/>
            <person name="Joardar V."/>
            <person name="Caler E."/>
            <person name="Walenz B."/>
            <person name="Inman J."/>
            <person name="Schobel S."/>
            <person name="Galinsky K."/>
            <person name="Amedeo P."/>
            <person name="Strausberg R."/>
        </authorList>
    </citation>
    <scope>NUCLEOTIDE SEQUENCE</scope>
    <source>
        <strain evidence="16">USDA</strain>
    </source>
</reference>
<comment type="similarity">
    <text evidence="2 13">Belongs to the eukaryotic diacylglycerol kinase family.</text>
</comment>
<dbReference type="GO" id="GO:0043052">
    <property type="term" value="P:thermotaxis"/>
    <property type="evidence" value="ECO:0007669"/>
    <property type="project" value="UniProtKB-ARBA"/>
</dbReference>
<keyword evidence="8 13" id="KW-0418">Kinase</keyword>
<dbReference type="Pfam" id="PF00609">
    <property type="entry name" value="DAGK_acc"/>
    <property type="match status" value="1"/>
</dbReference>
<dbReference type="VEuPathDB" id="VectorBase:PHUM178430"/>
<dbReference type="GO" id="GO:0010646">
    <property type="term" value="P:regulation of cell communication"/>
    <property type="evidence" value="ECO:0007669"/>
    <property type="project" value="UniProtKB-ARBA"/>
</dbReference>
<dbReference type="PANTHER" id="PTHR11255">
    <property type="entry name" value="DIACYLGLYCEROL KINASE"/>
    <property type="match status" value="1"/>
</dbReference>
<dbReference type="InterPro" id="IPR001206">
    <property type="entry name" value="Diacylglycerol_kinase_cat_dom"/>
</dbReference>
<keyword evidence="4" id="KW-0479">Metal-binding</keyword>
<feature type="region of interest" description="Disordered" evidence="14">
    <location>
        <begin position="685"/>
        <end position="725"/>
    </location>
</feature>
<reference evidence="17" key="3">
    <citation type="submission" date="2020-05" db="UniProtKB">
        <authorList>
            <consortium name="EnsemblMetazoa"/>
        </authorList>
    </citation>
    <scope>IDENTIFICATION</scope>
    <source>
        <strain evidence="17">USDA</strain>
    </source>
</reference>
<dbReference type="SMART" id="SM00045">
    <property type="entry name" value="DAGKa"/>
    <property type="match status" value="1"/>
</dbReference>
<dbReference type="CDD" id="cd20802">
    <property type="entry name" value="C1_DGK_typeIV_rpt1"/>
    <property type="match status" value="1"/>
</dbReference>
<accession>E0VGC5</accession>
<dbReference type="InterPro" id="IPR017438">
    <property type="entry name" value="ATP-NAD_kinase_N"/>
</dbReference>
<evidence type="ECO:0000256" key="3">
    <source>
        <dbReference type="ARBA" id="ARBA00022679"/>
    </source>
</evidence>
<dbReference type="EnsemblMetazoa" id="PHUM178430-RA">
    <property type="protein sequence ID" value="PHUM178430-PA"/>
    <property type="gene ID" value="PHUM178430"/>
</dbReference>
<keyword evidence="18" id="KW-1185">Reference proteome</keyword>
<comment type="catalytic activity">
    <reaction evidence="1 13">
        <text>a 1,2-diacyl-sn-glycerol + ATP = a 1,2-diacyl-sn-glycero-3-phosphate + ADP + H(+)</text>
        <dbReference type="Rhea" id="RHEA:10272"/>
        <dbReference type="ChEBI" id="CHEBI:15378"/>
        <dbReference type="ChEBI" id="CHEBI:17815"/>
        <dbReference type="ChEBI" id="CHEBI:30616"/>
        <dbReference type="ChEBI" id="CHEBI:58608"/>
        <dbReference type="ChEBI" id="CHEBI:456216"/>
        <dbReference type="EC" id="2.7.1.107"/>
    </reaction>
</comment>
<evidence type="ECO:0000313" key="18">
    <source>
        <dbReference type="Proteomes" id="UP000009046"/>
    </source>
</evidence>
<dbReference type="PROSITE" id="PS50297">
    <property type="entry name" value="ANK_REP_REGION"/>
    <property type="match status" value="1"/>
</dbReference>
<evidence type="ECO:0000256" key="2">
    <source>
        <dbReference type="ARBA" id="ARBA00009280"/>
    </source>
</evidence>
<keyword evidence="7" id="KW-0863">Zinc-finger</keyword>
<dbReference type="PANTHER" id="PTHR11255:SF80">
    <property type="entry name" value="EYE-SPECIFIC DIACYLGLYCEROL KINASE"/>
    <property type="match status" value="1"/>
</dbReference>
<dbReference type="SUPFAM" id="SSF111331">
    <property type="entry name" value="NAD kinase/diacylglycerol kinase-like"/>
    <property type="match status" value="1"/>
</dbReference>
<dbReference type="PROSITE" id="PS50146">
    <property type="entry name" value="DAGK"/>
    <property type="match status" value="1"/>
</dbReference>
<keyword evidence="11 12" id="KW-0040">ANK repeat</keyword>
<dbReference type="CTD" id="8240084"/>
<keyword evidence="10 13" id="KW-0067">ATP-binding</keyword>
<dbReference type="Pfam" id="PF23578">
    <property type="entry name" value="DGKI"/>
    <property type="match status" value="1"/>
</dbReference>
<feature type="domain" description="DAGKc" evidence="15">
    <location>
        <begin position="236"/>
        <end position="370"/>
    </location>
</feature>
<dbReference type="Pfam" id="PF00781">
    <property type="entry name" value="DAGK_cat"/>
    <property type="match status" value="1"/>
</dbReference>
<name>E0VGC5_PEDHC</name>
<dbReference type="GO" id="GO:0007200">
    <property type="term" value="P:phospholipase C-activating G protein-coupled receptor signaling pathway"/>
    <property type="evidence" value="ECO:0007669"/>
    <property type="project" value="InterPro"/>
</dbReference>
<evidence type="ECO:0000256" key="9">
    <source>
        <dbReference type="ARBA" id="ARBA00022833"/>
    </source>
</evidence>
<dbReference type="CDD" id="cd20855">
    <property type="entry name" value="C1_DGK_typeIV_rpt2"/>
    <property type="match status" value="1"/>
</dbReference>
<dbReference type="OrthoDB" id="242257at2759"/>
<evidence type="ECO:0000256" key="5">
    <source>
        <dbReference type="ARBA" id="ARBA00022737"/>
    </source>
</evidence>
<dbReference type="SMART" id="SM00248">
    <property type="entry name" value="ANK"/>
    <property type="match status" value="2"/>
</dbReference>
<dbReference type="STRING" id="121224.E0VGC5"/>
<dbReference type="Proteomes" id="UP000009046">
    <property type="component" value="Unassembled WGS sequence"/>
</dbReference>
<dbReference type="Gene3D" id="1.25.40.20">
    <property type="entry name" value="Ankyrin repeat-containing domain"/>
    <property type="match status" value="1"/>
</dbReference>
<dbReference type="Gene3D" id="3.40.50.10330">
    <property type="entry name" value="Probable inorganic polyphosphate/atp-NAD kinase, domain 1"/>
    <property type="match status" value="1"/>
</dbReference>
<evidence type="ECO:0000313" key="16">
    <source>
        <dbReference type="EMBL" id="EEB12431.1"/>
    </source>
</evidence>
<dbReference type="GO" id="GO:0005886">
    <property type="term" value="C:plasma membrane"/>
    <property type="evidence" value="ECO:0007669"/>
    <property type="project" value="TreeGrafter"/>
</dbReference>
<evidence type="ECO:0000313" key="17">
    <source>
        <dbReference type="EnsemblMetazoa" id="PHUM178430-PA"/>
    </source>
</evidence>
<evidence type="ECO:0000256" key="7">
    <source>
        <dbReference type="ARBA" id="ARBA00022771"/>
    </source>
</evidence>
<evidence type="ECO:0000259" key="15">
    <source>
        <dbReference type="PROSITE" id="PS50146"/>
    </source>
</evidence>
<feature type="compositionally biased region" description="Polar residues" evidence="14">
    <location>
        <begin position="692"/>
        <end position="701"/>
    </location>
</feature>
<dbReference type="HOGENOM" id="CLU_003770_4_0_1"/>
<dbReference type="InterPro" id="IPR056383">
    <property type="entry name" value="DGKI-like_dom"/>
</dbReference>
<dbReference type="EMBL" id="AAZO01002075">
    <property type="status" value="NOT_ANNOTATED_CDS"/>
    <property type="molecule type" value="Genomic_DNA"/>
</dbReference>
<gene>
    <name evidence="17" type="primary">8240084</name>
    <name evidence="16" type="ORF">Phum_PHUM178430</name>
</gene>
<dbReference type="OMA" id="FCYVGES"/>
<dbReference type="Pfam" id="PF00023">
    <property type="entry name" value="Ank"/>
    <property type="match status" value="1"/>
</dbReference>
<dbReference type="FunCoup" id="E0VGC5">
    <property type="interactions" value="528"/>
</dbReference>
<evidence type="ECO:0000256" key="8">
    <source>
        <dbReference type="ARBA" id="ARBA00022777"/>
    </source>
</evidence>
<dbReference type="GO" id="GO:0023051">
    <property type="term" value="P:regulation of signaling"/>
    <property type="evidence" value="ECO:0007669"/>
    <property type="project" value="UniProtKB-ARBA"/>
</dbReference>
<dbReference type="AlphaFoldDB" id="E0VGC5"/>
<dbReference type="EMBL" id="AAZO01002076">
    <property type="status" value="NOT_ANNOTATED_CDS"/>
    <property type="molecule type" value="Genomic_DNA"/>
</dbReference>
<dbReference type="RefSeq" id="XP_002425169.1">
    <property type="nucleotide sequence ID" value="XM_002425124.1"/>
</dbReference>
<keyword evidence="9" id="KW-0862">Zinc</keyword>
<evidence type="ECO:0000256" key="13">
    <source>
        <dbReference type="RuleBase" id="RU361128"/>
    </source>
</evidence>
<dbReference type="GO" id="GO:0005524">
    <property type="term" value="F:ATP binding"/>
    <property type="evidence" value="ECO:0007669"/>
    <property type="project" value="UniProtKB-KW"/>
</dbReference>
<dbReference type="InterPro" id="IPR016064">
    <property type="entry name" value="NAD/diacylglycerol_kinase_sf"/>
</dbReference>
<dbReference type="InterPro" id="IPR036770">
    <property type="entry name" value="Ankyrin_rpt-contain_sf"/>
</dbReference>